<reference evidence="1" key="1">
    <citation type="submission" date="2007-04" db="EMBL/GenBank/DDBJ databases">
        <authorList>
            <consortium name="The Broad Institute Genome Sequencing Platform"/>
            <person name="Birren B."/>
            <person name="Lander E."/>
            <person name="Galagan J."/>
            <person name="Nusbaum C."/>
            <person name="Devon K."/>
            <person name="Ma L.-J."/>
            <person name="Jaffe D."/>
            <person name="Butler J."/>
            <person name="Alvarez P."/>
            <person name="Gnerre S."/>
            <person name="Grabherr M."/>
            <person name="Kleber M."/>
            <person name="Mauceli E."/>
            <person name="Brockman W."/>
            <person name="MacCallum I.A."/>
            <person name="Young S."/>
            <person name="LaButti K."/>
            <person name="DeCaprio D."/>
            <person name="Crawford M."/>
            <person name="Koehrsen M."/>
            <person name="Engels R."/>
            <person name="Montgomery P."/>
            <person name="Pearson M."/>
            <person name="Howarth C."/>
            <person name="Larson L."/>
            <person name="White J."/>
            <person name="O'Leary S."/>
            <person name="Kodira C."/>
            <person name="Zeng Q."/>
            <person name="Yandava C."/>
            <person name="Alvarado L."/>
            <person name="Kistler C."/>
            <person name="Shim W.-B."/>
            <person name="Kang S."/>
            <person name="Woloshuk C."/>
        </authorList>
    </citation>
    <scope>NUCLEOTIDE SEQUENCE</scope>
    <source>
        <strain evidence="1">4287</strain>
    </source>
</reference>
<accession>A0A0J9UVN4</accession>
<name>A0A0J9UVN4_FUSO4</name>
<dbReference type="GeneID" id="28959754"/>
<dbReference type="RefSeq" id="XP_018240626.1">
    <property type="nucleotide sequence ID" value="XM_018399225.1"/>
</dbReference>
<sequence length="34" mass="3867">MAVKVKTRVIVDWNAGVTAHDVQYARHRGMFVPI</sequence>
<proteinExistence type="predicted"/>
<evidence type="ECO:0000313" key="1">
    <source>
        <dbReference type="EMBL" id="KNB02581.1"/>
    </source>
</evidence>
<organism evidence="1 2">
    <name type="scientific">Fusarium oxysporum f. sp. lycopersici (strain 4287 / CBS 123668 / FGSC 9935 / NRRL 34936)</name>
    <name type="common">Fusarium vascular wilt of tomato</name>
    <dbReference type="NCBI Taxonomy" id="426428"/>
    <lineage>
        <taxon>Eukaryota</taxon>
        <taxon>Fungi</taxon>
        <taxon>Dikarya</taxon>
        <taxon>Ascomycota</taxon>
        <taxon>Pezizomycotina</taxon>
        <taxon>Sordariomycetes</taxon>
        <taxon>Hypocreomycetidae</taxon>
        <taxon>Hypocreales</taxon>
        <taxon>Nectriaceae</taxon>
        <taxon>Fusarium</taxon>
        <taxon>Fusarium oxysporum species complex</taxon>
    </lineage>
</organism>
<gene>
    <name evidence="1" type="ORF">FOXG_19048</name>
</gene>
<dbReference type="KEGG" id="fox:FOXG_19048"/>
<protein>
    <submittedName>
        <fullName evidence="1">Uncharacterized protein</fullName>
    </submittedName>
</protein>
<reference evidence="1" key="2">
    <citation type="journal article" date="2010" name="Nature">
        <title>Comparative genomics reveals mobile pathogenicity chromosomes in Fusarium.</title>
        <authorList>
            <person name="Ma L.J."/>
            <person name="van der Does H.C."/>
            <person name="Borkovich K.A."/>
            <person name="Coleman J.J."/>
            <person name="Daboussi M.J."/>
            <person name="Di Pietro A."/>
            <person name="Dufresne M."/>
            <person name="Freitag M."/>
            <person name="Grabherr M."/>
            <person name="Henrissat B."/>
            <person name="Houterman P.M."/>
            <person name="Kang S."/>
            <person name="Shim W.B."/>
            <person name="Woloshuk C."/>
            <person name="Xie X."/>
            <person name="Xu J.R."/>
            <person name="Antoniw J."/>
            <person name="Baker S.E."/>
            <person name="Bluhm B.H."/>
            <person name="Breakspear A."/>
            <person name="Brown D.W."/>
            <person name="Butchko R.A."/>
            <person name="Chapman S."/>
            <person name="Coulson R."/>
            <person name="Coutinho P.M."/>
            <person name="Danchin E.G."/>
            <person name="Diener A."/>
            <person name="Gale L.R."/>
            <person name="Gardiner D.M."/>
            <person name="Goff S."/>
            <person name="Hammond-Kosack K.E."/>
            <person name="Hilburn K."/>
            <person name="Hua-Van A."/>
            <person name="Jonkers W."/>
            <person name="Kazan K."/>
            <person name="Kodira C.D."/>
            <person name="Koehrsen M."/>
            <person name="Kumar L."/>
            <person name="Lee Y.H."/>
            <person name="Li L."/>
            <person name="Manners J.M."/>
            <person name="Miranda-Saavedra D."/>
            <person name="Mukherjee M."/>
            <person name="Park G."/>
            <person name="Park J."/>
            <person name="Park S.Y."/>
            <person name="Proctor R.H."/>
            <person name="Regev A."/>
            <person name="Ruiz-Roldan M.C."/>
            <person name="Sain D."/>
            <person name="Sakthikumar S."/>
            <person name="Sykes S."/>
            <person name="Schwartz D.C."/>
            <person name="Turgeon B.G."/>
            <person name="Wapinski I."/>
            <person name="Yoder O."/>
            <person name="Young S."/>
            <person name="Zeng Q."/>
            <person name="Zhou S."/>
            <person name="Galagan J."/>
            <person name="Cuomo C.A."/>
            <person name="Kistler H.C."/>
            <person name="Rep M."/>
        </authorList>
    </citation>
    <scope>NUCLEOTIDE SEQUENCE [LARGE SCALE GENOMIC DNA]</scope>
    <source>
        <strain evidence="1">4287</strain>
    </source>
</reference>
<evidence type="ECO:0000313" key="2">
    <source>
        <dbReference type="Proteomes" id="UP000009097"/>
    </source>
</evidence>
<dbReference type="EMBL" id="DS231700">
    <property type="protein sequence ID" value="KNB02581.1"/>
    <property type="molecule type" value="Genomic_DNA"/>
</dbReference>
<dbReference type="Proteomes" id="UP000009097">
    <property type="component" value="Unassembled WGS sequence"/>
</dbReference>
<dbReference type="AlphaFoldDB" id="A0A0J9UVN4"/>
<dbReference type="VEuPathDB" id="FungiDB:FOXG_19048"/>